<dbReference type="PANTHER" id="PTHR45528:SF12">
    <property type="entry name" value="SENSOR HISTIDINE KINASE ARSS"/>
    <property type="match status" value="1"/>
</dbReference>
<dbReference type="InterPro" id="IPR047994">
    <property type="entry name" value="ArsS-like"/>
</dbReference>
<dbReference type="InterPro" id="IPR003594">
    <property type="entry name" value="HATPase_dom"/>
</dbReference>
<sequence length="409" mass="48088">MTLYSKIRIIFLVATLLLTAFFGAYAYIQKNQQIQTMEKRYMQSARIVMKHFREAKRNQEEVNFKDEEFLHIIQNYLFESVLAEDIGTIEKTASVIIEHSMARSKIQILRNKKDFYLFVKNRHFELMFKDLESKKMPFELIALYILALVFLLLLYFWLTRSLGSLKVLHQKILSVEEGDLSVSFKSQNNDEIAQVSNAFDDALRKIESLMHSRQLFLRTIMHELKTPIGKGRLLNEFLEDEKQKDQYDMVFERLELLIEEFSKIEQMLSSSYTLKLNNYNVQEMLDQALELMIMEEDEIEEQVEVVVVEPFVLNTDYELFSLALKNLIDNALKYSTNKKVSIKIYADKIEIVNDGKAFMENLEEFSQPFNTKGNGLGLGLYIVQNIMKMLTLQLSYEYDEGKHAFTIFK</sequence>
<evidence type="ECO:0000256" key="2">
    <source>
        <dbReference type="ARBA" id="ARBA00004141"/>
    </source>
</evidence>
<dbReference type="InterPro" id="IPR005467">
    <property type="entry name" value="His_kinase_dom"/>
</dbReference>
<dbReference type="NCBIfam" id="NF038389">
    <property type="entry name" value="ArsS_fam_HK"/>
    <property type="match status" value="1"/>
</dbReference>
<dbReference type="GO" id="GO:0016020">
    <property type="term" value="C:membrane"/>
    <property type="evidence" value="ECO:0007669"/>
    <property type="project" value="UniProtKB-SubCell"/>
</dbReference>
<dbReference type="SMART" id="SM00304">
    <property type="entry name" value="HAMP"/>
    <property type="match status" value="1"/>
</dbReference>
<dbReference type="PANTHER" id="PTHR45528">
    <property type="entry name" value="SENSOR HISTIDINE KINASE CPXA"/>
    <property type="match status" value="1"/>
</dbReference>
<dbReference type="SUPFAM" id="SSF55874">
    <property type="entry name" value="ATPase domain of HSP90 chaperone/DNA topoisomerase II/histidine kinase"/>
    <property type="match status" value="1"/>
</dbReference>
<evidence type="ECO:0000256" key="5">
    <source>
        <dbReference type="ARBA" id="ARBA00022679"/>
    </source>
</evidence>
<evidence type="ECO:0000259" key="11">
    <source>
        <dbReference type="PROSITE" id="PS50109"/>
    </source>
</evidence>
<dbReference type="InterPro" id="IPR003660">
    <property type="entry name" value="HAMP_dom"/>
</dbReference>
<dbReference type="CDD" id="cd00075">
    <property type="entry name" value="HATPase"/>
    <property type="match status" value="1"/>
</dbReference>
<dbReference type="EMBL" id="CACVAP010000073">
    <property type="protein sequence ID" value="CAA6813648.1"/>
    <property type="molecule type" value="Genomic_DNA"/>
</dbReference>
<evidence type="ECO:0000256" key="7">
    <source>
        <dbReference type="ARBA" id="ARBA00022777"/>
    </source>
</evidence>
<proteinExistence type="predicted"/>
<comment type="catalytic activity">
    <reaction evidence="1">
        <text>ATP + protein L-histidine = ADP + protein N-phospho-L-histidine.</text>
        <dbReference type="EC" id="2.7.13.3"/>
    </reaction>
</comment>
<dbReference type="InterPro" id="IPR036890">
    <property type="entry name" value="HATPase_C_sf"/>
</dbReference>
<dbReference type="InterPro" id="IPR036097">
    <property type="entry name" value="HisK_dim/P_sf"/>
</dbReference>
<evidence type="ECO:0000256" key="3">
    <source>
        <dbReference type="ARBA" id="ARBA00012438"/>
    </source>
</evidence>
<evidence type="ECO:0000256" key="6">
    <source>
        <dbReference type="ARBA" id="ARBA00022692"/>
    </source>
</evidence>
<evidence type="ECO:0000256" key="4">
    <source>
        <dbReference type="ARBA" id="ARBA00022553"/>
    </source>
</evidence>
<feature type="domain" description="Histidine kinase" evidence="11">
    <location>
        <begin position="219"/>
        <end position="409"/>
    </location>
</feature>
<feature type="transmembrane region" description="Helical" evidence="10">
    <location>
        <begin position="140"/>
        <end position="158"/>
    </location>
</feature>
<dbReference type="InterPro" id="IPR003661">
    <property type="entry name" value="HisK_dim/P_dom"/>
</dbReference>
<keyword evidence="4" id="KW-0597">Phosphoprotein</keyword>
<name>A0A6S6TAM9_9BACT</name>
<keyword evidence="6 10" id="KW-0812">Transmembrane</keyword>
<dbReference type="PROSITE" id="PS50885">
    <property type="entry name" value="HAMP"/>
    <property type="match status" value="1"/>
</dbReference>
<dbReference type="GO" id="GO:0000155">
    <property type="term" value="F:phosphorelay sensor kinase activity"/>
    <property type="evidence" value="ECO:0007669"/>
    <property type="project" value="InterPro"/>
</dbReference>
<dbReference type="EC" id="2.7.13.3" evidence="3"/>
<evidence type="ECO:0000256" key="8">
    <source>
        <dbReference type="ARBA" id="ARBA00022989"/>
    </source>
</evidence>
<dbReference type="SMART" id="SM00387">
    <property type="entry name" value="HATPase_c"/>
    <property type="match status" value="1"/>
</dbReference>
<evidence type="ECO:0000313" key="13">
    <source>
        <dbReference type="EMBL" id="CAA6813648.1"/>
    </source>
</evidence>
<feature type="domain" description="HAMP" evidence="12">
    <location>
        <begin position="159"/>
        <end position="211"/>
    </location>
</feature>
<keyword evidence="7 13" id="KW-0418">Kinase</keyword>
<reference evidence="13" key="1">
    <citation type="submission" date="2020-01" db="EMBL/GenBank/DDBJ databases">
        <authorList>
            <person name="Meier V. D."/>
            <person name="Meier V D."/>
        </authorList>
    </citation>
    <scope>NUCLEOTIDE SEQUENCE</scope>
    <source>
        <strain evidence="13">HLG_WM_MAG_06</strain>
    </source>
</reference>
<evidence type="ECO:0000256" key="9">
    <source>
        <dbReference type="ARBA" id="ARBA00023136"/>
    </source>
</evidence>
<dbReference type="SUPFAM" id="SSF47384">
    <property type="entry name" value="Homodimeric domain of signal transducing histidine kinase"/>
    <property type="match status" value="1"/>
</dbReference>
<evidence type="ECO:0000256" key="1">
    <source>
        <dbReference type="ARBA" id="ARBA00000085"/>
    </source>
</evidence>
<evidence type="ECO:0000256" key="10">
    <source>
        <dbReference type="SAM" id="Phobius"/>
    </source>
</evidence>
<keyword evidence="8 10" id="KW-1133">Transmembrane helix</keyword>
<dbReference type="InterPro" id="IPR050398">
    <property type="entry name" value="HssS/ArlS-like"/>
</dbReference>
<keyword evidence="9 10" id="KW-0472">Membrane</keyword>
<dbReference type="Pfam" id="PF02518">
    <property type="entry name" value="HATPase_c"/>
    <property type="match status" value="1"/>
</dbReference>
<dbReference type="CDD" id="cd00082">
    <property type="entry name" value="HisKA"/>
    <property type="match status" value="1"/>
</dbReference>
<gene>
    <name evidence="13" type="ORF">HELGO_WM19882</name>
</gene>
<protein>
    <recommendedName>
        <fullName evidence="3">histidine kinase</fullName>
        <ecNumber evidence="3">2.7.13.3</ecNumber>
    </recommendedName>
</protein>
<accession>A0A6S6TAM9</accession>
<dbReference type="Gene3D" id="1.10.287.130">
    <property type="match status" value="1"/>
</dbReference>
<dbReference type="AlphaFoldDB" id="A0A6S6TAM9"/>
<dbReference type="PROSITE" id="PS50109">
    <property type="entry name" value="HIS_KIN"/>
    <property type="match status" value="1"/>
</dbReference>
<keyword evidence="5" id="KW-0808">Transferase</keyword>
<dbReference type="Gene3D" id="3.30.565.10">
    <property type="entry name" value="Histidine kinase-like ATPase, C-terminal domain"/>
    <property type="match status" value="1"/>
</dbReference>
<evidence type="ECO:0000259" key="12">
    <source>
        <dbReference type="PROSITE" id="PS50885"/>
    </source>
</evidence>
<comment type="subcellular location">
    <subcellularLocation>
        <location evidence="2">Membrane</location>
        <topology evidence="2">Multi-pass membrane protein</topology>
    </subcellularLocation>
</comment>
<organism evidence="13">
    <name type="scientific">uncultured Sulfurovum sp</name>
    <dbReference type="NCBI Taxonomy" id="269237"/>
    <lineage>
        <taxon>Bacteria</taxon>
        <taxon>Pseudomonadati</taxon>
        <taxon>Campylobacterota</taxon>
        <taxon>Epsilonproteobacteria</taxon>
        <taxon>Campylobacterales</taxon>
        <taxon>Sulfurovaceae</taxon>
        <taxon>Sulfurovum</taxon>
        <taxon>environmental samples</taxon>
    </lineage>
</organism>